<evidence type="ECO:0000259" key="1">
    <source>
        <dbReference type="Pfam" id="PF02602"/>
    </source>
</evidence>
<dbReference type="GO" id="GO:0033014">
    <property type="term" value="P:tetrapyrrole biosynthetic process"/>
    <property type="evidence" value="ECO:0007669"/>
    <property type="project" value="InterPro"/>
</dbReference>
<dbReference type="Gene3D" id="3.40.50.10090">
    <property type="match status" value="2"/>
</dbReference>
<dbReference type="GO" id="GO:0004852">
    <property type="term" value="F:uroporphyrinogen-III synthase activity"/>
    <property type="evidence" value="ECO:0007669"/>
    <property type="project" value="InterPro"/>
</dbReference>
<accession>A0A377R2U7</accession>
<gene>
    <name evidence="2" type="ORF">NCTC13336_02002</name>
</gene>
<dbReference type="InterPro" id="IPR036108">
    <property type="entry name" value="4pyrrol_syn_uPrphyn_synt_sf"/>
</dbReference>
<reference evidence="2 3" key="1">
    <citation type="submission" date="2018-06" db="EMBL/GenBank/DDBJ databases">
        <authorList>
            <consortium name="Pathogen Informatics"/>
            <person name="Doyle S."/>
        </authorList>
    </citation>
    <scope>NUCLEOTIDE SEQUENCE [LARGE SCALE GENOMIC DNA]</scope>
    <source>
        <strain evidence="2 3">NCTC13336</strain>
    </source>
</reference>
<proteinExistence type="predicted"/>
<keyword evidence="3" id="KW-1185">Reference proteome</keyword>
<sequence length="213" mass="22821">MAASPFSIESDSAALAALPQHFQTACAVFWVSPSAVAAAAPYLDFSDGRKAQITVGQGSRQALQAYCPHPVLSPDSGNDSEAVLRMAVWNTLPRGADILIVRGHGGREFLADALRQHGFAVHAAEVYFRRPQSIDWQAVAAARPDAAWIASAEAVRGLFAQAGPAFTQMLQSLLYFTNHQRVADALYAAGAKRVAVVGKLAADLLQRYTEQSR</sequence>
<evidence type="ECO:0000313" key="2">
    <source>
        <dbReference type="EMBL" id="STR03107.1"/>
    </source>
</evidence>
<feature type="domain" description="Tetrapyrrole biosynthesis uroporphyrinogen III synthase" evidence="1">
    <location>
        <begin position="10"/>
        <end position="196"/>
    </location>
</feature>
<evidence type="ECO:0000313" key="3">
    <source>
        <dbReference type="Proteomes" id="UP000254293"/>
    </source>
</evidence>
<dbReference type="Pfam" id="PF02602">
    <property type="entry name" value="HEM4"/>
    <property type="match status" value="1"/>
</dbReference>
<name>A0A377R2U7_9NEIS</name>
<dbReference type="AlphaFoldDB" id="A0A377R2U7"/>
<dbReference type="Proteomes" id="UP000254293">
    <property type="component" value="Unassembled WGS sequence"/>
</dbReference>
<protein>
    <submittedName>
        <fullName evidence="2">Uroporphyrinogen-III synthase</fullName>
    </submittedName>
</protein>
<dbReference type="SUPFAM" id="SSF69618">
    <property type="entry name" value="HemD-like"/>
    <property type="match status" value="1"/>
</dbReference>
<dbReference type="EMBL" id="UGJJ01000003">
    <property type="protein sequence ID" value="STR03107.1"/>
    <property type="molecule type" value="Genomic_DNA"/>
</dbReference>
<dbReference type="InterPro" id="IPR003754">
    <property type="entry name" value="4pyrrol_synth_uPrphyn_synth"/>
</dbReference>
<organism evidence="2 3">
    <name type="scientific">Kingella potus</name>
    <dbReference type="NCBI Taxonomy" id="265175"/>
    <lineage>
        <taxon>Bacteria</taxon>
        <taxon>Pseudomonadati</taxon>
        <taxon>Pseudomonadota</taxon>
        <taxon>Betaproteobacteria</taxon>
        <taxon>Neisseriales</taxon>
        <taxon>Neisseriaceae</taxon>
        <taxon>Kingella</taxon>
    </lineage>
</organism>